<feature type="transmembrane region" description="Helical" evidence="1">
    <location>
        <begin position="125"/>
        <end position="142"/>
    </location>
</feature>
<name>A0A5C6ZDL6_9FLAO</name>
<reference evidence="3 4" key="1">
    <citation type="submission" date="2019-08" db="EMBL/GenBank/DDBJ databases">
        <title>Genomes of Subsaximicrobium wynnwilliamsii strains.</title>
        <authorList>
            <person name="Bowman J.P."/>
        </authorList>
    </citation>
    <scope>NUCLEOTIDE SEQUENCE [LARGE SCALE GENOMIC DNA]</scope>
    <source>
        <strain evidence="3 4">2-80-2</strain>
    </source>
</reference>
<feature type="transmembrane region" description="Helical" evidence="1">
    <location>
        <begin position="12"/>
        <end position="33"/>
    </location>
</feature>
<evidence type="ECO:0000259" key="2">
    <source>
        <dbReference type="SMART" id="SM00850"/>
    </source>
</evidence>
<dbReference type="EMBL" id="VORO01000028">
    <property type="protein sequence ID" value="TXD87173.1"/>
    <property type="molecule type" value="Genomic_DNA"/>
</dbReference>
<comment type="caution">
    <text evidence="3">The sequence shown here is derived from an EMBL/GenBank/DDBJ whole genome shotgun (WGS) entry which is preliminary data.</text>
</comment>
<evidence type="ECO:0000256" key="1">
    <source>
        <dbReference type="SAM" id="Phobius"/>
    </source>
</evidence>
<organism evidence="3 4">
    <name type="scientific">Subsaximicrobium wynnwilliamsii</name>
    <dbReference type="NCBI Taxonomy" id="291179"/>
    <lineage>
        <taxon>Bacteria</taxon>
        <taxon>Pseudomonadati</taxon>
        <taxon>Bacteroidota</taxon>
        <taxon>Flavobacteriia</taxon>
        <taxon>Flavobacteriales</taxon>
        <taxon>Flavobacteriaceae</taxon>
        <taxon>Subsaximicrobium</taxon>
    </lineage>
</organism>
<keyword evidence="4" id="KW-1185">Reference proteome</keyword>
<dbReference type="Proteomes" id="UP000321578">
    <property type="component" value="Unassembled WGS sequence"/>
</dbReference>
<feature type="transmembrane region" description="Helical" evidence="1">
    <location>
        <begin position="86"/>
        <end position="105"/>
    </location>
</feature>
<evidence type="ECO:0000313" key="3">
    <source>
        <dbReference type="EMBL" id="TXD87173.1"/>
    </source>
</evidence>
<keyword evidence="1" id="KW-1133">Transmembrane helix</keyword>
<keyword evidence="1" id="KW-0812">Transmembrane</keyword>
<dbReference type="AlphaFoldDB" id="A0A5C6ZDL6"/>
<dbReference type="Gene3D" id="2.40.50.1020">
    <property type="entry name" value="LytTr DNA-binding domain"/>
    <property type="match status" value="1"/>
</dbReference>
<protein>
    <submittedName>
        <fullName evidence="3">LytTR family transcriptional regulator</fullName>
    </submittedName>
</protein>
<dbReference type="OrthoDB" id="1118393at2"/>
<sequence length="270" mass="31979">MVFSRSIAYTSSWYHTFILSVILATVIVIVLIFLQPFDIYANEIAHKNIKLIGYGFCNIIPILLIHFFEGFWFIRNQGKWYIHQELFILLFGFLLISLVSYFYNILIVNDLKTEPEYIFRWFKDFSLPFVPIFIPFWAYLRFRFSKTTMHPTLFESKKEVSIQGNNQNETIKFHEKDFIMARAQSNYVDVFFVKDNLLEKQMIRSTLLNIKSKIPSAAQVHRSFLVNPQQIDKISGNSRKGDITLNYLEYEVPVSPKHFLGLKKYLQNRP</sequence>
<keyword evidence="1" id="KW-0472">Membrane</keyword>
<dbReference type="Pfam" id="PF04397">
    <property type="entry name" value="LytTR"/>
    <property type="match status" value="1"/>
</dbReference>
<dbReference type="GO" id="GO:0003677">
    <property type="term" value="F:DNA binding"/>
    <property type="evidence" value="ECO:0007669"/>
    <property type="project" value="InterPro"/>
</dbReference>
<accession>A0A5C6ZDL6</accession>
<dbReference type="InterPro" id="IPR007492">
    <property type="entry name" value="LytTR_DNA-bd_dom"/>
</dbReference>
<dbReference type="SMART" id="SM00850">
    <property type="entry name" value="LytTR"/>
    <property type="match status" value="1"/>
</dbReference>
<proteinExistence type="predicted"/>
<gene>
    <name evidence="3" type="ORF">ESY86_17825</name>
</gene>
<evidence type="ECO:0000313" key="4">
    <source>
        <dbReference type="Proteomes" id="UP000321578"/>
    </source>
</evidence>
<feature type="transmembrane region" description="Helical" evidence="1">
    <location>
        <begin position="53"/>
        <end position="74"/>
    </location>
</feature>
<feature type="domain" description="HTH LytTR-type" evidence="2">
    <location>
        <begin position="168"/>
        <end position="267"/>
    </location>
</feature>